<evidence type="ECO:0000256" key="1">
    <source>
        <dbReference type="ARBA" id="ARBA00022801"/>
    </source>
</evidence>
<sequence>MADDPVGPGASPTAGDAPEGSPGDDGSRRPLEALELLLAEQRFRVGQYIRAHAVPVPPTPQRPRTPPRPGPVPEQPQAQELLDALPLAAMLIRPVLDERGAVEDFCYVGQNTAAREFTARTVPPEILPPWSGSVPLFERFPNLADTPVPRLLSDSYRTGRPQGPEPAEWSLPGAQGQLVRVSSEVRVAPCGGLLLLTWERGERDQARMVQAVQHLAKVCWAEWNLGDGTVEEAGLREVLGLPAGQRPPGLVDLARMMAPDSREPLYRALRDVLLGERDVLDLELCLTSPEERILRLIAEPVRPETGPVWTVRAVCRDVTADVRARVTAERAVQEARAQRERADTVAEVAERLRAAVLPGFPAELARRGVEAAAVYRPDSQTARVGGDWYKTRVLPSGQVLIALGDARGHGLDAVTLMAKLRHALAGLAFTGEGVERLTSWLNEVACDDGEESTATAVIARYHPARGLLRWTCAGHPLPVLVRDRRARLLEPPPGGPGLALGVQPGEAYTAAETPLIPGDVVLLYSDGLIERRGSDLDRDSSRLLRAVDDSARDGIPPGGEALDQYIRALVRALTGPHVADDATVLAFRLLRAEPDANDLP</sequence>
<dbReference type="EMBL" id="BMVF01000028">
    <property type="protein sequence ID" value="GHD96592.1"/>
    <property type="molecule type" value="Genomic_DNA"/>
</dbReference>
<dbReference type="InterPro" id="IPR052016">
    <property type="entry name" value="Bact_Sigma-Reg"/>
</dbReference>
<keyword evidence="5" id="KW-1185">Reference proteome</keyword>
<evidence type="ECO:0000313" key="4">
    <source>
        <dbReference type="EMBL" id="GHD96592.1"/>
    </source>
</evidence>
<dbReference type="Gene3D" id="3.30.450.20">
    <property type="entry name" value="PAS domain"/>
    <property type="match status" value="1"/>
</dbReference>
<feature type="region of interest" description="Disordered" evidence="2">
    <location>
        <begin position="1"/>
        <end position="32"/>
    </location>
</feature>
<dbReference type="Proteomes" id="UP000608955">
    <property type="component" value="Unassembled WGS sequence"/>
</dbReference>
<dbReference type="RefSeq" id="WP_190181515.1">
    <property type="nucleotide sequence ID" value="NZ_BMVF01000028.1"/>
</dbReference>
<protein>
    <recommendedName>
        <fullName evidence="3">PPM-type phosphatase domain-containing protein</fullName>
    </recommendedName>
</protein>
<dbReference type="InterPro" id="IPR036457">
    <property type="entry name" value="PPM-type-like_dom_sf"/>
</dbReference>
<dbReference type="Pfam" id="PF07228">
    <property type="entry name" value="SpoIIE"/>
    <property type="match status" value="1"/>
</dbReference>
<feature type="region of interest" description="Disordered" evidence="2">
    <location>
        <begin position="51"/>
        <end position="76"/>
    </location>
</feature>
<dbReference type="Gene3D" id="3.60.40.10">
    <property type="entry name" value="PPM-type phosphatase domain"/>
    <property type="match status" value="1"/>
</dbReference>
<gene>
    <name evidence="4" type="ORF">GCM10010508_65950</name>
</gene>
<feature type="compositionally biased region" description="Pro residues" evidence="2">
    <location>
        <begin position="55"/>
        <end position="74"/>
    </location>
</feature>
<dbReference type="SMART" id="SM00331">
    <property type="entry name" value="PP2C_SIG"/>
    <property type="match status" value="1"/>
</dbReference>
<dbReference type="PANTHER" id="PTHR43156:SF2">
    <property type="entry name" value="STAGE II SPORULATION PROTEIN E"/>
    <property type="match status" value="1"/>
</dbReference>
<dbReference type="AlphaFoldDB" id="A0A918YB01"/>
<dbReference type="PANTHER" id="PTHR43156">
    <property type="entry name" value="STAGE II SPORULATION PROTEIN E-RELATED"/>
    <property type="match status" value="1"/>
</dbReference>
<comment type="caution">
    <text evidence="4">The sequence shown here is derived from an EMBL/GenBank/DDBJ whole genome shotgun (WGS) entry which is preliminary data.</text>
</comment>
<evidence type="ECO:0000259" key="3">
    <source>
        <dbReference type="SMART" id="SM00331"/>
    </source>
</evidence>
<dbReference type="SUPFAM" id="SSF81606">
    <property type="entry name" value="PP2C-like"/>
    <property type="match status" value="1"/>
</dbReference>
<evidence type="ECO:0000256" key="2">
    <source>
        <dbReference type="SAM" id="MobiDB-lite"/>
    </source>
</evidence>
<proteinExistence type="predicted"/>
<evidence type="ECO:0000313" key="5">
    <source>
        <dbReference type="Proteomes" id="UP000608955"/>
    </source>
</evidence>
<organism evidence="4 5">
    <name type="scientific">Streptomyces naganishii JCM 4654</name>
    <dbReference type="NCBI Taxonomy" id="1306179"/>
    <lineage>
        <taxon>Bacteria</taxon>
        <taxon>Bacillati</taxon>
        <taxon>Actinomycetota</taxon>
        <taxon>Actinomycetes</taxon>
        <taxon>Kitasatosporales</taxon>
        <taxon>Streptomycetaceae</taxon>
        <taxon>Streptomyces</taxon>
    </lineage>
</organism>
<name>A0A918YB01_9ACTN</name>
<accession>A0A918YB01</accession>
<reference evidence="4" key="1">
    <citation type="journal article" date="2014" name="Int. J. Syst. Evol. Microbiol.">
        <title>Complete genome sequence of Corynebacterium casei LMG S-19264T (=DSM 44701T), isolated from a smear-ripened cheese.</title>
        <authorList>
            <consortium name="US DOE Joint Genome Institute (JGI-PGF)"/>
            <person name="Walter F."/>
            <person name="Albersmeier A."/>
            <person name="Kalinowski J."/>
            <person name="Ruckert C."/>
        </authorList>
    </citation>
    <scope>NUCLEOTIDE SEQUENCE</scope>
    <source>
        <strain evidence="4">JCM 4654</strain>
    </source>
</reference>
<feature type="domain" description="PPM-type phosphatase" evidence="3">
    <location>
        <begin position="366"/>
        <end position="589"/>
    </location>
</feature>
<dbReference type="GO" id="GO:0016791">
    <property type="term" value="F:phosphatase activity"/>
    <property type="evidence" value="ECO:0007669"/>
    <property type="project" value="TreeGrafter"/>
</dbReference>
<keyword evidence="1" id="KW-0378">Hydrolase</keyword>
<dbReference type="InterPro" id="IPR001932">
    <property type="entry name" value="PPM-type_phosphatase-like_dom"/>
</dbReference>
<reference evidence="4" key="2">
    <citation type="submission" date="2020-09" db="EMBL/GenBank/DDBJ databases">
        <authorList>
            <person name="Sun Q."/>
            <person name="Ohkuma M."/>
        </authorList>
    </citation>
    <scope>NUCLEOTIDE SEQUENCE</scope>
    <source>
        <strain evidence="4">JCM 4654</strain>
    </source>
</reference>